<reference evidence="9" key="1">
    <citation type="journal article" date="2014" name="Front. Microbiol.">
        <title>High frequency of phylogenetically diverse reductive dehalogenase-homologous genes in deep subseafloor sedimentary metagenomes.</title>
        <authorList>
            <person name="Kawai M."/>
            <person name="Futagami T."/>
            <person name="Toyoda A."/>
            <person name="Takaki Y."/>
            <person name="Nishi S."/>
            <person name="Hori S."/>
            <person name="Arai W."/>
            <person name="Tsubouchi T."/>
            <person name="Morono Y."/>
            <person name="Uchiyama I."/>
            <person name="Ito T."/>
            <person name="Fujiyama A."/>
            <person name="Inagaki F."/>
            <person name="Takami H."/>
        </authorList>
    </citation>
    <scope>NUCLEOTIDE SEQUENCE</scope>
    <source>
        <strain evidence="9">Expedition CK06-06</strain>
    </source>
</reference>
<keyword evidence="2" id="KW-1003">Cell membrane</keyword>
<keyword evidence="3 6" id="KW-0812">Transmembrane</keyword>
<dbReference type="PANTHER" id="PTHR33885:SF3">
    <property type="entry name" value="PHAGE SHOCK PROTEIN C"/>
    <property type="match status" value="1"/>
</dbReference>
<evidence type="ECO:0000256" key="5">
    <source>
        <dbReference type="ARBA" id="ARBA00023136"/>
    </source>
</evidence>
<gene>
    <name evidence="9" type="ORF">S01H4_09376</name>
</gene>
<name>X1A6Q7_9ZZZZ</name>
<dbReference type="InterPro" id="IPR007168">
    <property type="entry name" value="Phageshock_PspC_N"/>
</dbReference>
<keyword evidence="5 6" id="KW-0472">Membrane</keyword>
<protein>
    <recommendedName>
        <fullName evidence="10">Phage shock protein PspC N-terminal domain-containing protein</fullName>
    </recommendedName>
</protein>
<comment type="caution">
    <text evidence="9">The sequence shown here is derived from an EMBL/GenBank/DDBJ whole genome shotgun (WGS) entry which is preliminary data.</text>
</comment>
<evidence type="ECO:0000256" key="3">
    <source>
        <dbReference type="ARBA" id="ARBA00022692"/>
    </source>
</evidence>
<evidence type="ECO:0000259" key="7">
    <source>
        <dbReference type="Pfam" id="PF04024"/>
    </source>
</evidence>
<dbReference type="PANTHER" id="PTHR33885">
    <property type="entry name" value="PHAGE SHOCK PROTEIN C"/>
    <property type="match status" value="1"/>
</dbReference>
<evidence type="ECO:0000256" key="2">
    <source>
        <dbReference type="ARBA" id="ARBA00022475"/>
    </source>
</evidence>
<dbReference type="AlphaFoldDB" id="X1A6Q7"/>
<feature type="domain" description="Phage shock protein PspC N-terminal" evidence="7">
    <location>
        <begin position="3"/>
        <end position="59"/>
    </location>
</feature>
<dbReference type="Pfam" id="PF04024">
    <property type="entry name" value="PspC"/>
    <property type="match status" value="1"/>
</dbReference>
<feature type="domain" description="LiaF transmembrane" evidence="8">
    <location>
        <begin position="110"/>
        <end position="152"/>
    </location>
</feature>
<feature type="transmembrane region" description="Helical" evidence="6">
    <location>
        <begin position="34"/>
        <end position="57"/>
    </location>
</feature>
<evidence type="ECO:0008006" key="10">
    <source>
        <dbReference type="Google" id="ProtNLM"/>
    </source>
</evidence>
<dbReference type="Pfam" id="PF22570">
    <property type="entry name" value="LiaF-TM"/>
    <property type="match status" value="1"/>
</dbReference>
<dbReference type="InterPro" id="IPR054331">
    <property type="entry name" value="LiaF_TM"/>
</dbReference>
<feature type="transmembrane region" description="Helical" evidence="6">
    <location>
        <begin position="109"/>
        <end position="130"/>
    </location>
</feature>
<evidence type="ECO:0000259" key="8">
    <source>
        <dbReference type="Pfam" id="PF22570"/>
    </source>
</evidence>
<feature type="transmembrane region" description="Helical" evidence="6">
    <location>
        <begin position="136"/>
        <end position="153"/>
    </location>
</feature>
<proteinExistence type="predicted"/>
<accession>X1A6Q7</accession>
<keyword evidence="4 6" id="KW-1133">Transmembrane helix</keyword>
<evidence type="ECO:0000313" key="9">
    <source>
        <dbReference type="EMBL" id="GAG55886.1"/>
    </source>
</evidence>
<evidence type="ECO:0000256" key="4">
    <source>
        <dbReference type="ARBA" id="ARBA00022989"/>
    </source>
</evidence>
<organism evidence="9">
    <name type="scientific">marine sediment metagenome</name>
    <dbReference type="NCBI Taxonomy" id="412755"/>
    <lineage>
        <taxon>unclassified sequences</taxon>
        <taxon>metagenomes</taxon>
        <taxon>ecological metagenomes</taxon>
    </lineage>
</organism>
<evidence type="ECO:0000256" key="6">
    <source>
        <dbReference type="SAM" id="Phobius"/>
    </source>
</evidence>
<comment type="subcellular location">
    <subcellularLocation>
        <location evidence="1">Cell membrane</location>
        <topology evidence="1">Single-pass membrane protein</topology>
    </subcellularLocation>
</comment>
<dbReference type="InterPro" id="IPR052027">
    <property type="entry name" value="PspC"/>
</dbReference>
<dbReference type="GO" id="GO:0005886">
    <property type="term" value="C:plasma membrane"/>
    <property type="evidence" value="ECO:0007669"/>
    <property type="project" value="UniProtKB-SubCell"/>
</dbReference>
<sequence length="157" mass="17665">MSKKLYRSRKDYMIGGVCGGIAEYFDIDPTLVRILTVLVVLLGGAGVVAYIIAWIVIPKNPKQASDEAFNKREKLKEKVKKGAKDVIEEVKEHFESEEPSHKSEKNRRILGGIIVIAIGLIFLLNGFFPWVGWNKLWPVILIAVGITIMIQAFKKKN</sequence>
<dbReference type="EMBL" id="BART01003374">
    <property type="protein sequence ID" value="GAG55886.1"/>
    <property type="molecule type" value="Genomic_DNA"/>
</dbReference>
<evidence type="ECO:0000256" key="1">
    <source>
        <dbReference type="ARBA" id="ARBA00004162"/>
    </source>
</evidence>